<accession>A0A4S4D0G8</accession>
<dbReference type="GO" id="GO:0030246">
    <property type="term" value="F:carbohydrate binding"/>
    <property type="evidence" value="ECO:0007669"/>
    <property type="project" value="UniProtKB-KW"/>
</dbReference>
<feature type="signal peptide" evidence="4">
    <location>
        <begin position="1"/>
        <end position="25"/>
    </location>
</feature>
<dbReference type="InterPro" id="IPR013320">
    <property type="entry name" value="ConA-like_dom_sf"/>
</dbReference>
<dbReference type="EMBL" id="SDRB02013634">
    <property type="protein sequence ID" value="THF94535.1"/>
    <property type="molecule type" value="Genomic_DNA"/>
</dbReference>
<evidence type="ECO:0000313" key="6">
    <source>
        <dbReference type="EMBL" id="THF94535.1"/>
    </source>
</evidence>
<sequence>MASISTSRYFAALSLLILFFKTVSSDSNSTFDFKNFAENSKFELQLALYGDAKVVNGGSFVQITGSSSSSLSAGRVFYRKPIKLVDGNPREIVSFSTYFSFSISPESGDGLAFDMVPIGFPLNVFDNGSFGLLDDQKFRTLVVEFDTLMDNKYGDLNANHVGIDIDGLVSLKVSNVSSINLVLNSGEKLQSWIDYEAGSKRLEVRLSKLGEFRPVVPLISFPIDLSLMWKEQEVFVGLSSSNVNSSQTCNVYSWSFRLRQVPHWMHSQPVDPMAFNNKTRTLTVCKRRYCLSKILAALIFVIACGALGAFVVLFVWTLLVNRRPVVPEECTAQPVGFEYEKFKVVADKAIEDGKKKKLQVHVVVGQQRQWDYGGGGGGVLDVVVEELCWWQWWWGGGVVVVLG</sequence>
<evidence type="ECO:0000256" key="1">
    <source>
        <dbReference type="ARBA" id="ARBA00007606"/>
    </source>
</evidence>
<gene>
    <name evidence="6" type="ORF">TEA_016467</name>
</gene>
<dbReference type="PANTHER" id="PTHR32401:SF16">
    <property type="entry name" value="CONCANAVALIN A-LIKE LECTIN FAMILY PROTEIN"/>
    <property type="match status" value="1"/>
</dbReference>
<feature type="domain" description="Legume lectin" evidence="5">
    <location>
        <begin position="29"/>
        <end position="268"/>
    </location>
</feature>
<keyword evidence="3" id="KW-1133">Transmembrane helix</keyword>
<keyword evidence="2" id="KW-0430">Lectin</keyword>
<feature type="transmembrane region" description="Helical" evidence="3">
    <location>
        <begin position="294"/>
        <end position="319"/>
    </location>
</feature>
<evidence type="ECO:0000259" key="5">
    <source>
        <dbReference type="Pfam" id="PF00139"/>
    </source>
</evidence>
<keyword evidence="3" id="KW-0812">Transmembrane</keyword>
<proteinExistence type="inferred from homology"/>
<dbReference type="STRING" id="542762.A0A4S4D0G8"/>
<comment type="similarity">
    <text evidence="1">Belongs to the leguminous lectin family.</text>
</comment>
<dbReference type="Proteomes" id="UP000306102">
    <property type="component" value="Unassembled WGS sequence"/>
</dbReference>
<name>A0A4S4D0G8_CAMSN</name>
<evidence type="ECO:0000256" key="4">
    <source>
        <dbReference type="SAM" id="SignalP"/>
    </source>
</evidence>
<dbReference type="CDD" id="cd06899">
    <property type="entry name" value="lectin_legume_LecRK_Arcelin_ConA"/>
    <property type="match status" value="1"/>
</dbReference>
<keyword evidence="3" id="KW-0472">Membrane</keyword>
<comment type="caution">
    <text evidence="6">The sequence shown here is derived from an EMBL/GenBank/DDBJ whole genome shotgun (WGS) entry which is preliminary data.</text>
</comment>
<dbReference type="InterPro" id="IPR050258">
    <property type="entry name" value="Leguminous_Lectin"/>
</dbReference>
<dbReference type="Pfam" id="PF00139">
    <property type="entry name" value="Lectin_legB"/>
    <property type="match status" value="1"/>
</dbReference>
<dbReference type="AlphaFoldDB" id="A0A4S4D0G8"/>
<feature type="chain" id="PRO_5020334381" description="Legume lectin domain-containing protein" evidence="4">
    <location>
        <begin position="26"/>
        <end position="403"/>
    </location>
</feature>
<evidence type="ECO:0000313" key="7">
    <source>
        <dbReference type="Proteomes" id="UP000306102"/>
    </source>
</evidence>
<evidence type="ECO:0000256" key="3">
    <source>
        <dbReference type="SAM" id="Phobius"/>
    </source>
</evidence>
<dbReference type="PANTHER" id="PTHR32401">
    <property type="entry name" value="CONCANAVALIN A-LIKE LECTIN FAMILY PROTEIN"/>
    <property type="match status" value="1"/>
</dbReference>
<reference evidence="6 7" key="1">
    <citation type="journal article" date="2018" name="Proc. Natl. Acad. Sci. U.S.A.">
        <title>Draft genome sequence of Camellia sinensis var. sinensis provides insights into the evolution of the tea genome and tea quality.</title>
        <authorList>
            <person name="Wei C."/>
            <person name="Yang H."/>
            <person name="Wang S."/>
            <person name="Zhao J."/>
            <person name="Liu C."/>
            <person name="Gao L."/>
            <person name="Xia E."/>
            <person name="Lu Y."/>
            <person name="Tai Y."/>
            <person name="She G."/>
            <person name="Sun J."/>
            <person name="Cao H."/>
            <person name="Tong W."/>
            <person name="Gao Q."/>
            <person name="Li Y."/>
            <person name="Deng W."/>
            <person name="Jiang X."/>
            <person name="Wang W."/>
            <person name="Chen Q."/>
            <person name="Zhang S."/>
            <person name="Li H."/>
            <person name="Wu J."/>
            <person name="Wang P."/>
            <person name="Li P."/>
            <person name="Shi C."/>
            <person name="Zheng F."/>
            <person name="Jian J."/>
            <person name="Huang B."/>
            <person name="Shan D."/>
            <person name="Shi M."/>
            <person name="Fang C."/>
            <person name="Yue Y."/>
            <person name="Li F."/>
            <person name="Li D."/>
            <person name="Wei S."/>
            <person name="Han B."/>
            <person name="Jiang C."/>
            <person name="Yin Y."/>
            <person name="Xia T."/>
            <person name="Zhang Z."/>
            <person name="Bennetzen J.L."/>
            <person name="Zhao S."/>
            <person name="Wan X."/>
        </authorList>
    </citation>
    <scope>NUCLEOTIDE SEQUENCE [LARGE SCALE GENOMIC DNA]</scope>
    <source>
        <strain evidence="7">cv. Shuchazao</strain>
        <tissue evidence="6">Leaf</tissue>
    </source>
</reference>
<dbReference type="InterPro" id="IPR001220">
    <property type="entry name" value="Legume_lectin_dom"/>
</dbReference>
<keyword evidence="7" id="KW-1185">Reference proteome</keyword>
<dbReference type="Gene3D" id="2.60.120.200">
    <property type="match status" value="1"/>
</dbReference>
<dbReference type="SUPFAM" id="SSF49899">
    <property type="entry name" value="Concanavalin A-like lectins/glucanases"/>
    <property type="match status" value="1"/>
</dbReference>
<protein>
    <recommendedName>
        <fullName evidence="5">Legume lectin domain-containing protein</fullName>
    </recommendedName>
</protein>
<evidence type="ECO:0000256" key="2">
    <source>
        <dbReference type="ARBA" id="ARBA00022734"/>
    </source>
</evidence>
<organism evidence="6 7">
    <name type="scientific">Camellia sinensis var. sinensis</name>
    <name type="common">China tea</name>
    <dbReference type="NCBI Taxonomy" id="542762"/>
    <lineage>
        <taxon>Eukaryota</taxon>
        <taxon>Viridiplantae</taxon>
        <taxon>Streptophyta</taxon>
        <taxon>Embryophyta</taxon>
        <taxon>Tracheophyta</taxon>
        <taxon>Spermatophyta</taxon>
        <taxon>Magnoliopsida</taxon>
        <taxon>eudicotyledons</taxon>
        <taxon>Gunneridae</taxon>
        <taxon>Pentapetalae</taxon>
        <taxon>asterids</taxon>
        <taxon>Ericales</taxon>
        <taxon>Theaceae</taxon>
        <taxon>Camellia</taxon>
    </lineage>
</organism>
<keyword evidence="4" id="KW-0732">Signal</keyword>